<protein>
    <submittedName>
        <fullName evidence="2">NACHT domain-containing protein</fullName>
    </submittedName>
</protein>
<keyword evidence="3" id="KW-1185">Reference proteome</keyword>
<dbReference type="SUPFAM" id="SSF52540">
    <property type="entry name" value="P-loop containing nucleoside triphosphate hydrolases"/>
    <property type="match status" value="1"/>
</dbReference>
<evidence type="ECO:0000259" key="1">
    <source>
        <dbReference type="Pfam" id="PF05729"/>
    </source>
</evidence>
<evidence type="ECO:0000313" key="3">
    <source>
        <dbReference type="Proteomes" id="UP001476950"/>
    </source>
</evidence>
<dbReference type="InterPro" id="IPR027417">
    <property type="entry name" value="P-loop_NTPase"/>
</dbReference>
<accession>A0ABV0KUC0</accession>
<proteinExistence type="predicted"/>
<dbReference type="PANTHER" id="PTHR47691:SF3">
    <property type="entry name" value="HTH-TYPE TRANSCRIPTIONAL REGULATOR RV0890C-RELATED"/>
    <property type="match status" value="1"/>
</dbReference>
<reference evidence="2 3" key="1">
    <citation type="submission" date="2022-04" db="EMBL/GenBank/DDBJ databases">
        <title>Positive selection, recombination, and allopatry shape intraspecific diversity of widespread and dominant cyanobacteria.</title>
        <authorList>
            <person name="Wei J."/>
            <person name="Shu W."/>
            <person name="Hu C."/>
        </authorList>
    </citation>
    <scope>NUCLEOTIDE SEQUENCE [LARGE SCALE GENOMIC DNA]</scope>
    <source>
        <strain evidence="2 3">AS-A4</strain>
    </source>
</reference>
<evidence type="ECO:0000313" key="2">
    <source>
        <dbReference type="EMBL" id="MEP1062796.1"/>
    </source>
</evidence>
<dbReference type="PRINTS" id="PR00364">
    <property type="entry name" value="DISEASERSIST"/>
</dbReference>
<sequence length="532" mass="59701">MGSTSSLKASVVGLAMVDQARRQRGWTKTSTARWWQDAHTSRATLRRFWQGDRIQHDIFIALCQAVGLSQWEQIADSTAPPLEEALPKETALSQNIVYDLDEAPDVESFYGRYQELNLLTEWMVVDRCKLLTILGMGGVGKTALALALVDQLGNQGTKEQTSSTQFAPALPFECILWRSLQAAPTLHQLLDSLLYTFSMGQPMHTAHDVQIGRLQLLRYLQTRRCLLVLDGLEAILDSNNAYRSGYEEYGELFLRLSRDRHQSCLLVTSRERPPGFDGEGEKVRCLTLRGLSTAAALDLLQSRSFTGKEQGLQALTRLYGGNPLALKLTAPLIRDLFDGNVLAYLNQHTVMMGNRLRAMLQQQLRRLSALEWAIVYWLAIWQEPISLYRLQSHLLDVPDAAVLLESIVSLEERAFVEKLFLQAEPLLTLQPFVMKAVSESLVKQAAEELCQAIQTNQITHFQVIRTHCLLRPGTDNLAGNRLLTQLRDQLGPLAGSQLLRSLSRLLPLLQSQSPFAVGYAAHNFDALLRLLT</sequence>
<dbReference type="Pfam" id="PF05729">
    <property type="entry name" value="NACHT"/>
    <property type="match status" value="1"/>
</dbReference>
<organism evidence="2 3">
    <name type="scientific">Stenomitos frigidus AS-A4</name>
    <dbReference type="NCBI Taxonomy" id="2933935"/>
    <lineage>
        <taxon>Bacteria</taxon>
        <taxon>Bacillati</taxon>
        <taxon>Cyanobacteriota</taxon>
        <taxon>Cyanophyceae</taxon>
        <taxon>Leptolyngbyales</taxon>
        <taxon>Leptolyngbyaceae</taxon>
        <taxon>Stenomitos</taxon>
    </lineage>
</organism>
<dbReference type="EMBL" id="JAMPLM010000092">
    <property type="protein sequence ID" value="MEP1062796.1"/>
    <property type="molecule type" value="Genomic_DNA"/>
</dbReference>
<dbReference type="InterPro" id="IPR007111">
    <property type="entry name" value="NACHT_NTPase"/>
</dbReference>
<dbReference type="Gene3D" id="3.40.50.300">
    <property type="entry name" value="P-loop containing nucleotide triphosphate hydrolases"/>
    <property type="match status" value="1"/>
</dbReference>
<feature type="domain" description="NACHT" evidence="1">
    <location>
        <begin position="131"/>
        <end position="296"/>
    </location>
</feature>
<dbReference type="PANTHER" id="PTHR47691">
    <property type="entry name" value="REGULATOR-RELATED"/>
    <property type="match status" value="1"/>
</dbReference>
<dbReference type="RefSeq" id="WP_190449681.1">
    <property type="nucleotide sequence ID" value="NZ_JAMPLM010000092.1"/>
</dbReference>
<name>A0ABV0KUC0_9CYAN</name>
<gene>
    <name evidence="2" type="ORF">NDI38_30945</name>
</gene>
<dbReference type="Proteomes" id="UP001476950">
    <property type="component" value="Unassembled WGS sequence"/>
</dbReference>
<comment type="caution">
    <text evidence="2">The sequence shown here is derived from an EMBL/GenBank/DDBJ whole genome shotgun (WGS) entry which is preliminary data.</text>
</comment>